<evidence type="ECO:0000313" key="1">
    <source>
        <dbReference type="EMBL" id="SQA79171.1"/>
    </source>
</evidence>
<evidence type="ECO:0000313" key="2">
    <source>
        <dbReference type="Proteomes" id="UP000249891"/>
    </source>
</evidence>
<accession>A0A2X2RRE8</accession>
<protein>
    <submittedName>
        <fullName evidence="1">Uncharacterized protein</fullName>
    </submittedName>
</protein>
<gene>
    <name evidence="1" type="ORF">NCTC11546_02435</name>
</gene>
<dbReference type="AlphaFoldDB" id="A0A2X2RRE8"/>
<dbReference type="Proteomes" id="UP000249891">
    <property type="component" value="Unassembled WGS sequence"/>
</dbReference>
<proteinExistence type="predicted"/>
<name>A0A2X2RRE8_CAPOC</name>
<dbReference type="EMBL" id="UARG01000017">
    <property type="protein sequence ID" value="SQA79171.1"/>
    <property type="molecule type" value="Genomic_DNA"/>
</dbReference>
<sequence>MQQSVFSTDITHQDENVLLKTVTNAKVSFFV</sequence>
<reference evidence="1 2" key="1">
    <citation type="submission" date="2018-06" db="EMBL/GenBank/DDBJ databases">
        <authorList>
            <consortium name="Pathogen Informatics"/>
            <person name="Doyle S."/>
        </authorList>
    </citation>
    <scope>NUCLEOTIDE SEQUENCE [LARGE SCALE GENOMIC DNA]</scope>
    <source>
        <strain evidence="1 2">NCTC11546</strain>
    </source>
</reference>
<organism evidence="1 2">
    <name type="scientific">Capnocytophaga ochracea</name>
    <dbReference type="NCBI Taxonomy" id="1018"/>
    <lineage>
        <taxon>Bacteria</taxon>
        <taxon>Pseudomonadati</taxon>
        <taxon>Bacteroidota</taxon>
        <taxon>Flavobacteriia</taxon>
        <taxon>Flavobacteriales</taxon>
        <taxon>Flavobacteriaceae</taxon>
        <taxon>Capnocytophaga</taxon>
    </lineage>
</organism>